<keyword evidence="1" id="KW-0694">RNA-binding</keyword>
<comment type="caution">
    <text evidence="5">The sequence shown here is derived from an EMBL/GenBank/DDBJ whole genome shotgun (WGS) entry which is preliminary data.</text>
</comment>
<evidence type="ECO:0008006" key="7">
    <source>
        <dbReference type="Google" id="ProtNLM"/>
    </source>
</evidence>
<dbReference type="InterPro" id="IPR035979">
    <property type="entry name" value="RBD_domain_sf"/>
</dbReference>
<dbReference type="GO" id="GO:0003723">
    <property type="term" value="F:RNA binding"/>
    <property type="evidence" value="ECO:0007669"/>
    <property type="project" value="UniProtKB-KW"/>
</dbReference>
<sequence>MSVSQPVSSANVSNNTHGQPPVSKSPRAKGSLPFNGRENVFVPRSGALVGNNWIEFEQPAFQNSTNGQVPVNLSITDINACTNPAPGVYEFAPQTRTLQLTMEPHQHLALFENSATPMELTPDRHLPPPLVGPMTVPVGFKIPEFYYVVPDLEENPAVAPTRHLKCTGVPKDSSPSALKRYFEQYGELSALFVEKIFTHGMCYVSFFNLKAAVKCKRESEEIEKWSAVYCVHTTLKSVLHSQAAYPIMAECGIRLDVIGGGEVDNKAFMLVLQNIGEIRTMKSIEDKKLESFFIEFFDTRQSVAAFELLDNKVVDGFHVRVTWCQPEGLTWVHAHQMVEIHEDQNVCVVEAGSLELVNDPGRPPFDASIPFKNLKISELSVHDGQLAAGAFVTPPRNVQLATITPPDTNDKISFAPLGQSTNTELVLCNNDEDDECDVIVINKNILDIQSIVHGYDLRTTIMIRNIPNKLTQATVKAWLDQVSYRKYDFFYLRIDFKNHCNVGYCFVNFLSTKDIIDFVRQRIGMKWSQFQSEKIVEVAYANIQSKHALIEKFRNSSVMDQKYEFRPRAFHTTGELVGLDMEFPPPNNWAKKLRSVTAAEHSGLYNPRTRAETGLFTPRGNRGGRHIGPHKRHNGPRRQGGPVPHTATPPPDRPFVAVYPSPESPAGLAAGQRGRGVTGPPPGFGNFAAVNLMESNSDTIRGIWRK</sequence>
<dbReference type="InterPro" id="IPR000504">
    <property type="entry name" value="RRM_dom"/>
</dbReference>
<feature type="domain" description="Mei2-like C-terminal RNA recognition motif" evidence="4">
    <location>
        <begin position="458"/>
        <end position="554"/>
    </location>
</feature>
<evidence type="ECO:0000259" key="4">
    <source>
        <dbReference type="Pfam" id="PF04059"/>
    </source>
</evidence>
<proteinExistence type="predicted"/>
<feature type="compositionally biased region" description="Basic residues" evidence="2">
    <location>
        <begin position="622"/>
        <end position="636"/>
    </location>
</feature>
<dbReference type="Pfam" id="PF04059">
    <property type="entry name" value="RRM_2"/>
    <property type="match status" value="1"/>
</dbReference>
<keyword evidence="6" id="KW-1185">Reference proteome</keyword>
<dbReference type="Proteomes" id="UP001365542">
    <property type="component" value="Unassembled WGS sequence"/>
</dbReference>
<organism evidence="5 6">
    <name type="scientific">Orbilia ellipsospora</name>
    <dbReference type="NCBI Taxonomy" id="2528407"/>
    <lineage>
        <taxon>Eukaryota</taxon>
        <taxon>Fungi</taxon>
        <taxon>Dikarya</taxon>
        <taxon>Ascomycota</taxon>
        <taxon>Pezizomycotina</taxon>
        <taxon>Orbiliomycetes</taxon>
        <taxon>Orbiliales</taxon>
        <taxon>Orbiliaceae</taxon>
        <taxon>Orbilia</taxon>
    </lineage>
</organism>
<feature type="domain" description="RRM" evidence="3">
    <location>
        <begin position="166"/>
        <end position="218"/>
    </location>
</feature>
<evidence type="ECO:0000259" key="3">
    <source>
        <dbReference type="Pfam" id="PF00076"/>
    </source>
</evidence>
<dbReference type="Pfam" id="PF00076">
    <property type="entry name" value="RRM_1"/>
    <property type="match status" value="1"/>
</dbReference>
<evidence type="ECO:0000256" key="2">
    <source>
        <dbReference type="SAM" id="MobiDB-lite"/>
    </source>
</evidence>
<evidence type="ECO:0000313" key="5">
    <source>
        <dbReference type="EMBL" id="KAK6541625.1"/>
    </source>
</evidence>
<evidence type="ECO:0000313" key="6">
    <source>
        <dbReference type="Proteomes" id="UP001365542"/>
    </source>
</evidence>
<evidence type="ECO:0000256" key="1">
    <source>
        <dbReference type="ARBA" id="ARBA00022884"/>
    </source>
</evidence>
<dbReference type="InterPro" id="IPR007201">
    <property type="entry name" value="Mei2-like_Rrm_C"/>
</dbReference>
<dbReference type="SUPFAM" id="SSF54928">
    <property type="entry name" value="RNA-binding domain, RBD"/>
    <property type="match status" value="2"/>
</dbReference>
<accession>A0AAV9XHP9</accession>
<gene>
    <name evidence="5" type="ORF">TWF694_007425</name>
</gene>
<reference evidence="5 6" key="1">
    <citation type="submission" date="2019-10" db="EMBL/GenBank/DDBJ databases">
        <authorList>
            <person name="Palmer J.M."/>
        </authorList>
    </citation>
    <scope>NUCLEOTIDE SEQUENCE [LARGE SCALE GENOMIC DNA]</scope>
    <source>
        <strain evidence="5 6">TWF694</strain>
    </source>
</reference>
<dbReference type="PANTHER" id="PTHR23189">
    <property type="entry name" value="RNA RECOGNITION MOTIF-CONTAINING"/>
    <property type="match status" value="1"/>
</dbReference>
<feature type="compositionally biased region" description="Polar residues" evidence="2">
    <location>
        <begin position="1"/>
        <end position="18"/>
    </location>
</feature>
<name>A0AAV9XHP9_9PEZI</name>
<protein>
    <recommendedName>
        <fullName evidence="7">RRM domain-containing protein</fullName>
    </recommendedName>
</protein>
<feature type="region of interest" description="Disordered" evidence="2">
    <location>
        <begin position="1"/>
        <end position="37"/>
    </location>
</feature>
<feature type="region of interest" description="Disordered" evidence="2">
    <location>
        <begin position="610"/>
        <end position="652"/>
    </location>
</feature>
<dbReference type="EMBL" id="JAVHJO010000003">
    <property type="protein sequence ID" value="KAK6541625.1"/>
    <property type="molecule type" value="Genomic_DNA"/>
</dbReference>
<dbReference type="AlphaFoldDB" id="A0AAV9XHP9"/>